<accession>Q6XFQ8</accession>
<protein>
    <submittedName>
        <fullName evidence="1">Putative leader peptide</fullName>
    </submittedName>
</protein>
<evidence type="ECO:0000313" key="1">
    <source>
        <dbReference type="EMBL" id="AAP74656.1"/>
    </source>
</evidence>
<sequence length="13" mass="1687">MHFIRLRFLVLNK</sequence>
<organism evidence="1">
    <name type="scientific">Shouchella clausii</name>
    <name type="common">Alkalihalobacillus clausii</name>
    <dbReference type="NCBI Taxonomy" id="79880"/>
    <lineage>
        <taxon>Bacteria</taxon>
        <taxon>Bacillati</taxon>
        <taxon>Bacillota</taxon>
        <taxon>Bacilli</taxon>
        <taxon>Bacillales</taxon>
        <taxon>Bacillaceae</taxon>
        <taxon>Shouchella</taxon>
    </lineage>
</organism>
<name>Q6XFQ8_SHOCL</name>
<proteinExistence type="predicted"/>
<reference evidence="1" key="1">
    <citation type="journal article" date="2004" name="Appl. Environ. Microbiol.">
        <title>Characterization of a new erm-related macrolide resistance gene present in probiotic strains of Bacillus clausii.</title>
        <authorList>
            <person name="Bozdogan B."/>
            <person name="Galopin S."/>
            <person name="Leclercq R."/>
        </authorList>
    </citation>
    <scope>NUCLEOTIDE SEQUENCE</scope>
    <source>
        <strain evidence="1">DSM8716</strain>
    </source>
</reference>
<dbReference type="EMBL" id="AY234334">
    <property type="protein sequence ID" value="AAP74656.1"/>
    <property type="molecule type" value="Genomic_DNA"/>
</dbReference>